<keyword evidence="2" id="KW-1185">Reference proteome</keyword>
<dbReference type="Proteomes" id="UP001140502">
    <property type="component" value="Unassembled WGS sequence"/>
</dbReference>
<reference evidence="1" key="1">
    <citation type="submission" date="2022-10" db="EMBL/GenBank/DDBJ databases">
        <title>Tapping the CABI collections for fungal endophytes: first genome assemblies for Collariella, Neodidymelliopsis, Ascochyta clinopodiicola, Didymella pomorum, Didymosphaeria variabile, Neocosmospora piperis and Neocucurbitaria cava.</title>
        <authorList>
            <person name="Hill R."/>
        </authorList>
    </citation>
    <scope>NUCLEOTIDE SEQUENCE</scope>
    <source>
        <strain evidence="1">IMI 366586</strain>
    </source>
</reference>
<dbReference type="EMBL" id="JAPEUR010000203">
    <property type="protein sequence ID" value="KAJ4315474.1"/>
    <property type="molecule type" value="Genomic_DNA"/>
</dbReference>
<name>A0A9W8W8C0_9HYPO</name>
<evidence type="ECO:0000313" key="1">
    <source>
        <dbReference type="EMBL" id="KAJ4315474.1"/>
    </source>
</evidence>
<dbReference type="AlphaFoldDB" id="A0A9W8W8C0"/>
<gene>
    <name evidence="1" type="ORF">N0V84_008360</name>
</gene>
<sequence length="266" mass="29302">MMTSTEANSLTILDLPVDILSLILQPLVTSETPIQLCPCTESPINPVSVLLSHPALHAIATPLLYSSNEFVLDVTGPHAQHIRRELLKTPGSDERLPGRAVLLSTTDALRRVARMQVRIDRLRGWVGAGVVPLLAELAVQGGLDHLTVWVRTPGDRRAQVQVAPRRKMPGEEETDLNMFARPPLEGLLRVLADPYLLSARLWVDARHAKAWCRFHGGGCGTAAEGWTGGGAREPADAVEIDWRQVLRVVDPERKDIAVAVKTERRW</sequence>
<protein>
    <submittedName>
        <fullName evidence="1">Uncharacterized protein</fullName>
    </submittedName>
</protein>
<dbReference type="OrthoDB" id="5229512at2759"/>
<proteinExistence type="predicted"/>
<evidence type="ECO:0000313" key="2">
    <source>
        <dbReference type="Proteomes" id="UP001140502"/>
    </source>
</evidence>
<organism evidence="1 2">
    <name type="scientific">Fusarium piperis</name>
    <dbReference type="NCBI Taxonomy" id="1435070"/>
    <lineage>
        <taxon>Eukaryota</taxon>
        <taxon>Fungi</taxon>
        <taxon>Dikarya</taxon>
        <taxon>Ascomycota</taxon>
        <taxon>Pezizomycotina</taxon>
        <taxon>Sordariomycetes</taxon>
        <taxon>Hypocreomycetidae</taxon>
        <taxon>Hypocreales</taxon>
        <taxon>Nectriaceae</taxon>
        <taxon>Fusarium</taxon>
        <taxon>Fusarium solani species complex</taxon>
    </lineage>
</organism>
<accession>A0A9W8W8C0</accession>
<comment type="caution">
    <text evidence="1">The sequence shown here is derived from an EMBL/GenBank/DDBJ whole genome shotgun (WGS) entry which is preliminary data.</text>
</comment>